<keyword evidence="2" id="KW-0472">Membrane</keyword>
<feature type="transmembrane region" description="Helical" evidence="2">
    <location>
        <begin position="75"/>
        <end position="93"/>
    </location>
</feature>
<comment type="caution">
    <text evidence="3">The sequence shown here is derived from an EMBL/GenBank/DDBJ whole genome shotgun (WGS) entry which is preliminary data.</text>
</comment>
<reference evidence="3 4" key="1">
    <citation type="submission" date="2020-06" db="EMBL/GenBank/DDBJ databases">
        <authorList>
            <person name="Scott K."/>
        </authorList>
    </citation>
    <scope>NUCLEOTIDE SEQUENCE [LARGE SCALE GENOMIC DNA]</scope>
    <source>
        <strain evidence="3 4">HH1</strain>
    </source>
</reference>
<evidence type="ECO:0000256" key="1">
    <source>
        <dbReference type="SAM" id="MobiDB-lite"/>
    </source>
</evidence>
<protein>
    <submittedName>
        <fullName evidence="3">Uncharacterized protein</fullName>
    </submittedName>
</protein>
<feature type="transmembrane region" description="Helical" evidence="2">
    <location>
        <begin position="146"/>
        <end position="167"/>
    </location>
</feature>
<name>A0ABS0BVZ8_9GAMM</name>
<keyword evidence="2" id="KW-1133">Transmembrane helix</keyword>
<gene>
    <name evidence="3" type="ORF">H8792_006560</name>
</gene>
<feature type="transmembrane region" description="Helical" evidence="2">
    <location>
        <begin position="179"/>
        <end position="200"/>
    </location>
</feature>
<dbReference type="Proteomes" id="UP001193680">
    <property type="component" value="Unassembled WGS sequence"/>
</dbReference>
<feature type="transmembrane region" description="Helical" evidence="2">
    <location>
        <begin position="100"/>
        <end position="126"/>
    </location>
</feature>
<keyword evidence="4" id="KW-1185">Reference proteome</keyword>
<sequence length="205" mass="22889">MMSLMQKQFKKSSNKAKHTARKKTRAGPRFARPVLAALAMKKPALLTVLLLMVAGTAEANLVWPALYTETKTSSIPVIGASLVIEYFVFQWLFKTEWKKTALYVISANLASGLLGLFLRPLSGIAWELSLGALVMWLFDWGTFNPVAWFFVPIVGGAVNAAIELYTVKLFWGEKFEKKSFFVLWAANWLTVGVATIWVVISPPQM</sequence>
<accession>A0ABS0BVZ8</accession>
<feature type="region of interest" description="Disordered" evidence="1">
    <location>
        <begin position="1"/>
        <end position="26"/>
    </location>
</feature>
<dbReference type="RefSeq" id="WP_185978148.1">
    <property type="nucleotide sequence ID" value="NZ_JACBGI020000010.1"/>
</dbReference>
<evidence type="ECO:0000313" key="3">
    <source>
        <dbReference type="EMBL" id="MBF6058002.1"/>
    </source>
</evidence>
<evidence type="ECO:0000313" key="4">
    <source>
        <dbReference type="Proteomes" id="UP001193680"/>
    </source>
</evidence>
<proteinExistence type="predicted"/>
<reference evidence="3 4" key="2">
    <citation type="submission" date="2020-11" db="EMBL/GenBank/DDBJ databases">
        <title>Sulfur oxidizing isolate from Hospital Hole Sinkhole.</title>
        <authorList>
            <person name="Scott K.M."/>
        </authorList>
    </citation>
    <scope>NUCLEOTIDE SEQUENCE [LARGE SCALE GENOMIC DNA]</scope>
    <source>
        <strain evidence="3 4">HH1</strain>
    </source>
</reference>
<keyword evidence="2" id="KW-0812">Transmembrane</keyword>
<dbReference type="EMBL" id="JACBGI020000010">
    <property type="protein sequence ID" value="MBF6058002.1"/>
    <property type="molecule type" value="Genomic_DNA"/>
</dbReference>
<organism evidence="3 4">
    <name type="scientific">Thiomicrorhabdus heinhorstiae</name>
    <dbReference type="NCBI Taxonomy" id="2748010"/>
    <lineage>
        <taxon>Bacteria</taxon>
        <taxon>Pseudomonadati</taxon>
        <taxon>Pseudomonadota</taxon>
        <taxon>Gammaproteobacteria</taxon>
        <taxon>Thiotrichales</taxon>
        <taxon>Piscirickettsiaceae</taxon>
        <taxon>Thiomicrorhabdus</taxon>
    </lineage>
</organism>
<evidence type="ECO:0000256" key="2">
    <source>
        <dbReference type="SAM" id="Phobius"/>
    </source>
</evidence>
<feature type="compositionally biased region" description="Basic residues" evidence="1">
    <location>
        <begin position="8"/>
        <end position="26"/>
    </location>
</feature>